<dbReference type="InterPro" id="IPR036640">
    <property type="entry name" value="ABC1_TM_sf"/>
</dbReference>
<keyword evidence="5" id="KW-0067">ATP-binding</keyword>
<dbReference type="SUPFAM" id="SSF52540">
    <property type="entry name" value="P-loop containing nucleoside triphosphate hydrolases"/>
    <property type="match status" value="1"/>
</dbReference>
<reference evidence="12 13" key="1">
    <citation type="submission" date="2018-02" db="EMBL/GenBank/DDBJ databases">
        <title>Draft genome sequence of Streptococcus oricebi CCUG 70868T type strain.</title>
        <authorList>
            <person name="Mendez V."/>
            <person name="Salva-Serra F."/>
            <person name="Jaen-Luchoro D."/>
            <person name="Gonzales-Siles L."/>
            <person name="Karlsson R."/>
            <person name="Engstrom-Jakobsson H."/>
            <person name="Busquets A."/>
            <person name="Gomila M."/>
            <person name="Pineiro-Iglesias B."/>
            <person name="Bennasar-Figueras A."/>
            <person name="Seeger M."/>
            <person name="Moore E."/>
        </authorList>
    </citation>
    <scope>NUCLEOTIDE SEQUENCE [LARGE SCALE GENOMIC DNA]</scope>
    <source>
        <strain evidence="12 13">CCUG 70868</strain>
    </source>
</reference>
<evidence type="ECO:0000259" key="11">
    <source>
        <dbReference type="PROSITE" id="PS50990"/>
    </source>
</evidence>
<feature type="transmembrane region" description="Helical" evidence="8">
    <location>
        <begin position="266"/>
        <end position="291"/>
    </location>
</feature>
<dbReference type="Gene3D" id="1.20.1560.10">
    <property type="entry name" value="ABC transporter type 1, transmembrane domain"/>
    <property type="match status" value="1"/>
</dbReference>
<dbReference type="InterPro" id="IPR010132">
    <property type="entry name" value="ATPase_T1SS_HlyB"/>
</dbReference>
<sequence length="712" mass="79137">MDYESETVQSGLACFLVLSQFLGVQASEAELKQLVATSPFDETIPFLLYCAKQYEMKAKYVNLSMDKLVSKAEKLVPFMAQAKDGTYFIVARLQETEALVLFPGQSRPEVMSLVDLREKWAGSALLMTKKGAPKLNDAIFSFKWFIPTVLRFKKAFIQVLLGVFVIQILGLTTPIMVQVIIDKVLSHHSLSTLTVISIGITLVYLFELILSLAKNYLFTHTTNRVDVLLNARLFKHLFALPLRYFEARRAGETVARVQELQHIRQFLTGTPLSSLIDAFFIIVYITVLFFYSVPLTWLVLASIPFYVILSAIVTPLFKKRLDQQFQAGAETSSFLVESIQGVQTVKSFALESRFEQKWGDLQADYVKAGYKTAMIASTSGAIGQFIQKVFDLLILFFGALAVIDGRFTIGQLVAFRMLSSHISGPVLRLVQLWQEYQQASLSVTRIGDIFNSPAELRPNGLAELPTLEGKIVFDHVRFRYQADASDVIKDMSFTIPAGSIVGVVGRSGSGKSTLSKLIQRLYIPEAGKISIDGLDLSLVNPEQLRRQIGIVLQENFIFNGTVRENISIHLPLASMDEVVAAAKTAGAHDFILSLPQGYDTIIGEKGLGLSGGQKQRVAIARAILGNPKILIFDEATSALDYESERIIQENLKTICKGRTVLIIAHRLSTLAEAERILVVDEGSIVAYDSHEKLLAEKGLYAHLYNQQERGRA</sequence>
<accession>A0ABS5B385</accession>
<dbReference type="PROSITE" id="PS50929">
    <property type="entry name" value="ABC_TM1F"/>
    <property type="match status" value="1"/>
</dbReference>
<feature type="transmembrane region" description="Helical" evidence="8">
    <location>
        <begin position="193"/>
        <end position="213"/>
    </location>
</feature>
<dbReference type="Pfam" id="PF00664">
    <property type="entry name" value="ABC_membrane"/>
    <property type="match status" value="1"/>
</dbReference>
<dbReference type="EMBL" id="PRDG01000003">
    <property type="protein sequence ID" value="MBP2623296.1"/>
    <property type="molecule type" value="Genomic_DNA"/>
</dbReference>
<gene>
    <name evidence="12" type="ORF">C4K46_05010</name>
</gene>
<evidence type="ECO:0000259" key="9">
    <source>
        <dbReference type="PROSITE" id="PS50893"/>
    </source>
</evidence>
<evidence type="ECO:0000256" key="1">
    <source>
        <dbReference type="ARBA" id="ARBA00004651"/>
    </source>
</evidence>
<feature type="domain" description="ABC transmembrane type-1" evidence="10">
    <location>
        <begin position="157"/>
        <end position="438"/>
    </location>
</feature>
<dbReference type="PROSITE" id="PS50990">
    <property type="entry name" value="PEPTIDASE_C39"/>
    <property type="match status" value="1"/>
</dbReference>
<evidence type="ECO:0000259" key="10">
    <source>
        <dbReference type="PROSITE" id="PS50929"/>
    </source>
</evidence>
<keyword evidence="3" id="KW-0547">Nucleotide-binding</keyword>
<dbReference type="InterPro" id="IPR017871">
    <property type="entry name" value="ABC_transporter-like_CS"/>
</dbReference>
<dbReference type="RefSeq" id="WP_209627801.1">
    <property type="nucleotide sequence ID" value="NZ_PRDG01000003.1"/>
</dbReference>
<dbReference type="InterPro" id="IPR003439">
    <property type="entry name" value="ABC_transporter-like_ATP-bd"/>
</dbReference>
<evidence type="ECO:0000256" key="2">
    <source>
        <dbReference type="ARBA" id="ARBA00022692"/>
    </source>
</evidence>
<dbReference type="PROSITE" id="PS50893">
    <property type="entry name" value="ABC_TRANSPORTER_2"/>
    <property type="match status" value="1"/>
</dbReference>
<dbReference type="PROSITE" id="PS00211">
    <property type="entry name" value="ABC_TRANSPORTER_1"/>
    <property type="match status" value="1"/>
</dbReference>
<evidence type="ECO:0000313" key="13">
    <source>
        <dbReference type="Proteomes" id="UP001519296"/>
    </source>
</evidence>
<evidence type="ECO:0000256" key="4">
    <source>
        <dbReference type="ARBA" id="ARBA00022807"/>
    </source>
</evidence>
<keyword evidence="13" id="KW-1185">Reference proteome</keyword>
<evidence type="ECO:0000256" key="8">
    <source>
        <dbReference type="SAM" id="Phobius"/>
    </source>
</evidence>
<name>A0ABS5B385_9STRE</name>
<dbReference type="Proteomes" id="UP001519296">
    <property type="component" value="Unassembled WGS sequence"/>
</dbReference>
<dbReference type="CDD" id="cd18588">
    <property type="entry name" value="ABC_6TM_CyaB_HlyB_like"/>
    <property type="match status" value="1"/>
</dbReference>
<dbReference type="PANTHER" id="PTHR24221:SF647">
    <property type="entry name" value="BLL6336 PROTEIN"/>
    <property type="match status" value="1"/>
</dbReference>
<evidence type="ECO:0000256" key="6">
    <source>
        <dbReference type="ARBA" id="ARBA00022989"/>
    </source>
</evidence>
<dbReference type="SUPFAM" id="SSF90123">
    <property type="entry name" value="ABC transporter transmembrane region"/>
    <property type="match status" value="1"/>
</dbReference>
<evidence type="ECO:0000256" key="5">
    <source>
        <dbReference type="ARBA" id="ARBA00022840"/>
    </source>
</evidence>
<keyword evidence="6 8" id="KW-1133">Transmembrane helix</keyword>
<organism evidence="12 13">
    <name type="scientific">Streptococcus oricebi</name>
    <dbReference type="NCBI Taxonomy" id="1547447"/>
    <lineage>
        <taxon>Bacteria</taxon>
        <taxon>Bacillati</taxon>
        <taxon>Bacillota</taxon>
        <taxon>Bacilli</taxon>
        <taxon>Lactobacillales</taxon>
        <taxon>Streptococcaceae</taxon>
        <taxon>Streptococcus</taxon>
    </lineage>
</organism>
<dbReference type="InterPro" id="IPR027417">
    <property type="entry name" value="P-loop_NTPase"/>
</dbReference>
<keyword evidence="4" id="KW-0378">Hydrolase</keyword>
<feature type="domain" description="Peptidase C39" evidence="11">
    <location>
        <begin position="4"/>
        <end position="127"/>
    </location>
</feature>
<keyword evidence="4" id="KW-0645">Protease</keyword>
<dbReference type="Gene3D" id="3.40.50.300">
    <property type="entry name" value="P-loop containing nucleotide triphosphate hydrolases"/>
    <property type="match status" value="1"/>
</dbReference>
<evidence type="ECO:0000256" key="7">
    <source>
        <dbReference type="ARBA" id="ARBA00023136"/>
    </source>
</evidence>
<evidence type="ECO:0000313" key="12">
    <source>
        <dbReference type="EMBL" id="MBP2623296.1"/>
    </source>
</evidence>
<dbReference type="InterPro" id="IPR039421">
    <property type="entry name" value="Type_1_exporter"/>
</dbReference>
<dbReference type="InterPro" id="IPR011527">
    <property type="entry name" value="ABC1_TM_dom"/>
</dbReference>
<keyword evidence="4" id="KW-0788">Thiol protease</keyword>
<dbReference type="PANTHER" id="PTHR24221">
    <property type="entry name" value="ATP-BINDING CASSETTE SUB-FAMILY B"/>
    <property type="match status" value="1"/>
</dbReference>
<comment type="subcellular location">
    <subcellularLocation>
        <location evidence="1">Cell membrane</location>
        <topology evidence="1">Multi-pass membrane protein</topology>
    </subcellularLocation>
</comment>
<evidence type="ECO:0000256" key="3">
    <source>
        <dbReference type="ARBA" id="ARBA00022741"/>
    </source>
</evidence>
<dbReference type="InterPro" id="IPR003593">
    <property type="entry name" value="AAA+_ATPase"/>
</dbReference>
<feature type="transmembrane region" description="Helical" evidence="8">
    <location>
        <begin position="297"/>
        <end position="317"/>
    </location>
</feature>
<feature type="domain" description="ABC transporter" evidence="9">
    <location>
        <begin position="471"/>
        <end position="706"/>
    </location>
</feature>
<dbReference type="NCBIfam" id="TIGR01846">
    <property type="entry name" value="type_I_sec_HlyB"/>
    <property type="match status" value="1"/>
</dbReference>
<keyword evidence="2 8" id="KW-0812">Transmembrane</keyword>
<dbReference type="Pfam" id="PF00005">
    <property type="entry name" value="ABC_tran"/>
    <property type="match status" value="1"/>
</dbReference>
<feature type="transmembrane region" description="Helical" evidence="8">
    <location>
        <begin position="389"/>
        <end position="409"/>
    </location>
</feature>
<feature type="transmembrane region" description="Helical" evidence="8">
    <location>
        <begin position="159"/>
        <end position="181"/>
    </location>
</feature>
<comment type="caution">
    <text evidence="12">The sequence shown here is derived from an EMBL/GenBank/DDBJ whole genome shotgun (WGS) entry which is preliminary data.</text>
</comment>
<proteinExistence type="predicted"/>
<dbReference type="InterPro" id="IPR005074">
    <property type="entry name" value="Peptidase_C39"/>
</dbReference>
<dbReference type="Pfam" id="PF03412">
    <property type="entry name" value="Peptidase_C39"/>
    <property type="match status" value="1"/>
</dbReference>
<dbReference type="Gene3D" id="3.90.70.10">
    <property type="entry name" value="Cysteine proteinases"/>
    <property type="match status" value="1"/>
</dbReference>
<dbReference type="SMART" id="SM00382">
    <property type="entry name" value="AAA"/>
    <property type="match status" value="1"/>
</dbReference>
<keyword evidence="7 8" id="KW-0472">Membrane</keyword>
<protein>
    <submittedName>
        <fullName evidence="12">Type I secretion system permease/ATPase</fullName>
    </submittedName>
</protein>